<dbReference type="EMBL" id="OX596101">
    <property type="protein sequence ID" value="CAI9697575.1"/>
    <property type="molecule type" value="Genomic_DNA"/>
</dbReference>
<evidence type="ECO:0000313" key="1">
    <source>
        <dbReference type="EMBL" id="CAI9697575.1"/>
    </source>
</evidence>
<dbReference type="Proteomes" id="UP001162501">
    <property type="component" value="Chromosome 17"/>
</dbReference>
<organism evidence="1 2">
    <name type="scientific">Rangifer tarandus platyrhynchus</name>
    <name type="common">Svalbard reindeer</name>
    <dbReference type="NCBI Taxonomy" id="3082113"/>
    <lineage>
        <taxon>Eukaryota</taxon>
        <taxon>Metazoa</taxon>
        <taxon>Chordata</taxon>
        <taxon>Craniata</taxon>
        <taxon>Vertebrata</taxon>
        <taxon>Euteleostomi</taxon>
        <taxon>Mammalia</taxon>
        <taxon>Eutheria</taxon>
        <taxon>Laurasiatheria</taxon>
        <taxon>Artiodactyla</taxon>
        <taxon>Ruminantia</taxon>
        <taxon>Pecora</taxon>
        <taxon>Cervidae</taxon>
        <taxon>Odocoileinae</taxon>
        <taxon>Rangifer</taxon>
    </lineage>
</organism>
<name>A0ACB0EA85_RANTA</name>
<reference evidence="1" key="1">
    <citation type="submission" date="2023-05" db="EMBL/GenBank/DDBJ databases">
        <authorList>
            <consortium name="ELIXIR-Norway"/>
        </authorList>
    </citation>
    <scope>NUCLEOTIDE SEQUENCE</scope>
</reference>
<protein>
    <submittedName>
        <fullName evidence="1">Uncharacterized protein</fullName>
    </submittedName>
</protein>
<evidence type="ECO:0000313" key="2">
    <source>
        <dbReference type="Proteomes" id="UP001162501"/>
    </source>
</evidence>
<accession>A0ACB0EA85</accession>
<sequence length="78" mass="8391">MGRVVSLLSNHYWLETTANHRKKVVPRTGGNPGSTSLTPPTTPCGRAGHAHVGGAGKCPTRMRRGRSAPRVKMLRKCS</sequence>
<gene>
    <name evidence="1" type="ORF">MRATA1EN3_LOCUS8788</name>
</gene>
<proteinExistence type="predicted"/>